<comment type="caution">
    <text evidence="1">The sequence shown here is derived from an EMBL/GenBank/DDBJ whole genome shotgun (WGS) entry which is preliminary data.</text>
</comment>
<dbReference type="EMBL" id="JAWQEG010000208">
    <property type="protein sequence ID" value="KAK3893443.1"/>
    <property type="molecule type" value="Genomic_DNA"/>
</dbReference>
<evidence type="ECO:0000313" key="1">
    <source>
        <dbReference type="EMBL" id="KAK3893443.1"/>
    </source>
</evidence>
<gene>
    <name evidence="1" type="ORF">Pcinc_002743</name>
</gene>
<organism evidence="1 2">
    <name type="scientific">Petrolisthes cinctipes</name>
    <name type="common">Flat porcelain crab</name>
    <dbReference type="NCBI Taxonomy" id="88211"/>
    <lineage>
        <taxon>Eukaryota</taxon>
        <taxon>Metazoa</taxon>
        <taxon>Ecdysozoa</taxon>
        <taxon>Arthropoda</taxon>
        <taxon>Crustacea</taxon>
        <taxon>Multicrustacea</taxon>
        <taxon>Malacostraca</taxon>
        <taxon>Eumalacostraca</taxon>
        <taxon>Eucarida</taxon>
        <taxon>Decapoda</taxon>
        <taxon>Pleocyemata</taxon>
        <taxon>Anomura</taxon>
        <taxon>Galatheoidea</taxon>
        <taxon>Porcellanidae</taxon>
        <taxon>Petrolisthes</taxon>
    </lineage>
</organism>
<reference evidence="1" key="1">
    <citation type="submission" date="2023-10" db="EMBL/GenBank/DDBJ databases">
        <title>Genome assemblies of two species of porcelain crab, Petrolisthes cinctipes and Petrolisthes manimaculis (Anomura: Porcellanidae).</title>
        <authorList>
            <person name="Angst P."/>
        </authorList>
    </citation>
    <scope>NUCLEOTIDE SEQUENCE</scope>
    <source>
        <strain evidence="1">PB745_01</strain>
        <tissue evidence="1">Gill</tissue>
    </source>
</reference>
<sequence length="116" mass="12675">MGRNARLSSDLARQIGLETPVEIHVKQAIGICHVPNPCPQPPQLVRHGVVSDGSACPLDYDSDVGVTFLRYNVEITRLTFINTTRQSMRSVVREIVIVVNTALDPGVVGKICRIPS</sequence>
<dbReference type="AlphaFoldDB" id="A0AAE1GHM0"/>
<dbReference type="Proteomes" id="UP001286313">
    <property type="component" value="Unassembled WGS sequence"/>
</dbReference>
<name>A0AAE1GHM0_PETCI</name>
<evidence type="ECO:0000313" key="2">
    <source>
        <dbReference type="Proteomes" id="UP001286313"/>
    </source>
</evidence>
<accession>A0AAE1GHM0</accession>
<proteinExistence type="predicted"/>
<keyword evidence="2" id="KW-1185">Reference proteome</keyword>
<protein>
    <submittedName>
        <fullName evidence="1">Uncharacterized protein</fullName>
    </submittedName>
</protein>